<feature type="region of interest" description="Disordered" evidence="1">
    <location>
        <begin position="546"/>
        <end position="590"/>
    </location>
</feature>
<feature type="compositionally biased region" description="Polar residues" evidence="1">
    <location>
        <begin position="248"/>
        <end position="260"/>
    </location>
</feature>
<feature type="region of interest" description="Disordered" evidence="1">
    <location>
        <begin position="467"/>
        <end position="497"/>
    </location>
</feature>
<feature type="chain" id="PRO_5005190685" evidence="2">
    <location>
        <begin position="31"/>
        <end position="868"/>
    </location>
</feature>
<feature type="region of interest" description="Disordered" evidence="1">
    <location>
        <begin position="398"/>
        <end position="454"/>
    </location>
</feature>
<feature type="region of interest" description="Disordered" evidence="1">
    <location>
        <begin position="86"/>
        <end position="167"/>
    </location>
</feature>
<feature type="compositionally biased region" description="Basic and acidic residues" evidence="1">
    <location>
        <begin position="232"/>
        <end position="241"/>
    </location>
</feature>
<feature type="signal peptide" evidence="2">
    <location>
        <begin position="1"/>
        <end position="30"/>
    </location>
</feature>
<gene>
    <name evidence="3" type="ORF">Cvel_23794</name>
</gene>
<feature type="compositionally biased region" description="Basic and acidic residues" evidence="1">
    <location>
        <begin position="101"/>
        <end position="114"/>
    </location>
</feature>
<dbReference type="EMBL" id="CDMZ01001654">
    <property type="protein sequence ID" value="CEM35703.1"/>
    <property type="molecule type" value="Genomic_DNA"/>
</dbReference>
<dbReference type="AlphaFoldDB" id="A0A0G4GXW2"/>
<feature type="region of interest" description="Disordered" evidence="1">
    <location>
        <begin position="32"/>
        <end position="64"/>
    </location>
</feature>
<keyword evidence="2" id="KW-0732">Signal</keyword>
<feature type="compositionally biased region" description="Low complexity" evidence="1">
    <location>
        <begin position="432"/>
        <end position="446"/>
    </location>
</feature>
<feature type="region of interest" description="Disordered" evidence="1">
    <location>
        <begin position="831"/>
        <end position="868"/>
    </location>
</feature>
<evidence type="ECO:0000313" key="3">
    <source>
        <dbReference type="EMBL" id="CEM35703.1"/>
    </source>
</evidence>
<sequence length="868" mass="93167">MRHRRRLSFSSSFVGILFTFAVALLKCSTAQTTDHEPSPNFLASHPAEHETRQQQHRPADPLSANAGYLAPQAAMLGFLQTDATNVQQAGGTQQGQQGQAVKKEGQKQRDHPDEPGLQGTDPLVPTGPFTEETNPCPGNDVDTSVVDCPQMKPKSETDTGEGQTVGDYGNFNMTGLQTEKLERITPMNHLTDMSDEMLVANASDSSGGSNATDVVGLTSFVQQKTTQAQRQSPDEETKGEVEPADLPNIQTLVSGPQQDIATPPPPEEEKNVTAHVAEPPTVEKNEVEQVTPENAFQDYDDFQGNGTLAPSPPVNATEESINATAAFMERHAKRIQEAHAKHANAMAKHQKREKGKRKGKDPDADLATLVVYNETDGQWYTQEGENTGHTNDSLTLENQVEEPEFNRTTPINVIPRNEELPPLNETFNGTLGANATASPTGAGAPPEGVSPSFVETPPEVKRAIEEEHRKRQQELDKSARRHSSGIRAHGSAPAEQEATAQLLQRVETAGVIGKALGKFSPPSPGGKHDTPLASFVELGSTNKKRALTEDKSVSRSSNKKPETARVTVDADGETRTVESHHSVGSSTLSLSSVVDSETTTTTTVVTTTTTTIPYDANEECAANVQCSVEGLTTLQEPEAAPCLSLAYMPISWIVHAAQADSPVKHFEGQYRRVSVSVDTEGKLGTFSAFYCKDGISASDELDRVSGCGHSRDAPGFTLSVGTCSRCEGHAEKCLLVSEWKMFRRTQAVATLEVQDKVKPITEESFGVTIGSLTEGSSAMGVSHGPFEMTFSRRTDGCRDWSAENALGDSVVIPRTGTCSYFTACQTAAGRRGLESAVEGGEEGIQEGGGGSRDGRHNSEESGDTHHAR</sequence>
<reference evidence="3" key="1">
    <citation type="submission" date="2014-11" db="EMBL/GenBank/DDBJ databases">
        <authorList>
            <person name="Otto D Thomas"/>
            <person name="Naeem Raeece"/>
        </authorList>
    </citation>
    <scope>NUCLEOTIDE SEQUENCE</scope>
</reference>
<feature type="compositionally biased region" description="Low complexity" evidence="1">
    <location>
        <begin position="86"/>
        <end position="100"/>
    </location>
</feature>
<proteinExistence type="predicted"/>
<feature type="compositionally biased region" description="Basic and acidic residues" evidence="1">
    <location>
        <begin position="467"/>
        <end position="478"/>
    </location>
</feature>
<name>A0A0G4GXW2_9ALVE</name>
<feature type="compositionally biased region" description="Basic and acidic residues" evidence="1">
    <location>
        <begin position="572"/>
        <end position="581"/>
    </location>
</feature>
<organism evidence="3">
    <name type="scientific">Chromera velia CCMP2878</name>
    <dbReference type="NCBI Taxonomy" id="1169474"/>
    <lineage>
        <taxon>Eukaryota</taxon>
        <taxon>Sar</taxon>
        <taxon>Alveolata</taxon>
        <taxon>Colpodellida</taxon>
        <taxon>Chromeraceae</taxon>
        <taxon>Chromera</taxon>
    </lineage>
</organism>
<feature type="compositionally biased region" description="Basic and acidic residues" evidence="1">
    <location>
        <begin position="546"/>
        <end position="563"/>
    </location>
</feature>
<accession>A0A0G4GXW2</accession>
<feature type="region of interest" description="Disordered" evidence="1">
    <location>
        <begin position="223"/>
        <end position="271"/>
    </location>
</feature>
<evidence type="ECO:0000256" key="1">
    <source>
        <dbReference type="SAM" id="MobiDB-lite"/>
    </source>
</evidence>
<evidence type="ECO:0000256" key="2">
    <source>
        <dbReference type="SAM" id="SignalP"/>
    </source>
</evidence>
<feature type="compositionally biased region" description="Basic and acidic residues" evidence="1">
    <location>
        <begin position="46"/>
        <end position="59"/>
    </location>
</feature>
<feature type="compositionally biased region" description="Basic and acidic residues" evidence="1">
    <location>
        <begin position="852"/>
        <end position="868"/>
    </location>
</feature>
<dbReference type="VEuPathDB" id="CryptoDB:Cvel_23794"/>
<protein>
    <submittedName>
        <fullName evidence="3">Uncharacterized protein</fullName>
    </submittedName>
</protein>